<proteinExistence type="inferred from homology"/>
<evidence type="ECO:0000256" key="1">
    <source>
        <dbReference type="ARBA" id="ARBA00009947"/>
    </source>
</evidence>
<evidence type="ECO:0000313" key="4">
    <source>
        <dbReference type="Proteomes" id="UP000035680"/>
    </source>
</evidence>
<evidence type="ECO:0000313" key="5">
    <source>
        <dbReference type="WBParaSite" id="SVE_0491900.1"/>
    </source>
</evidence>
<feature type="region of interest" description="Disordered" evidence="3">
    <location>
        <begin position="302"/>
        <end position="321"/>
    </location>
</feature>
<dbReference type="WBParaSite" id="SVE_0491900.1">
    <property type="protein sequence ID" value="SVE_0491900.1"/>
    <property type="gene ID" value="SVE_0491900"/>
</dbReference>
<sequence>MIRFFRISKFHAFYLVNGDVTMSFPRITDELSNIPLHIEKAPADQKRYVQALKKNQREVFNAEVEFYKKILELQIEHQNKVNKILDVRAAIINGEKDIKDEDCIEEAISNLSIEDQEKIFQGSATNEKGIKGFWLHVLQGFAETSERIFERDEPILEQLKDIKLNLFNNGENDQGFILTFVFGENEFFEEKELVKTYKTSYHPEEGEEFWLYDGNHIVSVESSKVTWKAGKNPLVGRQGKDSSLEEAQSFFEYFMVAININECADEEDKETAFVDFELGQLFRDEVIPRATLIYTGEYVGDDNLDMYEDGEEEESDEDEEN</sequence>
<reference evidence="5" key="2">
    <citation type="submission" date="2015-08" db="UniProtKB">
        <authorList>
            <consortium name="WormBaseParasite"/>
        </authorList>
    </citation>
    <scope>IDENTIFICATION</scope>
</reference>
<dbReference type="GO" id="GO:0005634">
    <property type="term" value="C:nucleus"/>
    <property type="evidence" value="ECO:0007669"/>
    <property type="project" value="InterPro"/>
</dbReference>
<keyword evidence="4" id="KW-1185">Reference proteome</keyword>
<dbReference type="SUPFAM" id="SSF143113">
    <property type="entry name" value="NAP-like"/>
    <property type="match status" value="1"/>
</dbReference>
<dbReference type="STRING" id="75913.A0A0K0F7X2"/>
<reference evidence="4" key="1">
    <citation type="submission" date="2014-07" db="EMBL/GenBank/DDBJ databases">
        <authorList>
            <person name="Martin A.A"/>
            <person name="De Silva N."/>
        </authorList>
    </citation>
    <scope>NUCLEOTIDE SEQUENCE</scope>
</reference>
<accession>A0A0K0F7X2</accession>
<organism evidence="4 5">
    <name type="scientific">Strongyloides venezuelensis</name>
    <name type="common">Threadworm</name>
    <dbReference type="NCBI Taxonomy" id="75913"/>
    <lineage>
        <taxon>Eukaryota</taxon>
        <taxon>Metazoa</taxon>
        <taxon>Ecdysozoa</taxon>
        <taxon>Nematoda</taxon>
        <taxon>Chromadorea</taxon>
        <taxon>Rhabditida</taxon>
        <taxon>Tylenchina</taxon>
        <taxon>Panagrolaimomorpha</taxon>
        <taxon>Strongyloidoidea</taxon>
        <taxon>Strongyloididae</taxon>
        <taxon>Strongyloides</taxon>
    </lineage>
</organism>
<name>A0A0K0F7X2_STRVS</name>
<evidence type="ECO:0000256" key="3">
    <source>
        <dbReference type="SAM" id="MobiDB-lite"/>
    </source>
</evidence>
<protein>
    <submittedName>
        <fullName evidence="5">Nucleosome assembly protein</fullName>
    </submittedName>
</protein>
<dbReference type="Pfam" id="PF00956">
    <property type="entry name" value="NAP"/>
    <property type="match status" value="1"/>
</dbReference>
<evidence type="ECO:0000256" key="2">
    <source>
        <dbReference type="RuleBase" id="RU003876"/>
    </source>
</evidence>
<dbReference type="Proteomes" id="UP000035680">
    <property type="component" value="Unassembled WGS sequence"/>
</dbReference>
<dbReference type="InterPro" id="IPR002164">
    <property type="entry name" value="NAP_family"/>
</dbReference>
<dbReference type="GO" id="GO:0006334">
    <property type="term" value="P:nucleosome assembly"/>
    <property type="evidence" value="ECO:0007669"/>
    <property type="project" value="InterPro"/>
</dbReference>
<dbReference type="AlphaFoldDB" id="A0A0K0F7X2"/>
<comment type="similarity">
    <text evidence="1 2">Belongs to the nucleosome assembly protein (NAP) family.</text>
</comment>
<dbReference type="PANTHER" id="PTHR11875">
    <property type="entry name" value="TESTIS-SPECIFIC Y-ENCODED PROTEIN"/>
    <property type="match status" value="1"/>
</dbReference>
<dbReference type="InterPro" id="IPR037231">
    <property type="entry name" value="NAP-like_sf"/>
</dbReference>
<dbReference type="Gene3D" id="3.30.1120.90">
    <property type="entry name" value="Nucleosome assembly protein"/>
    <property type="match status" value="1"/>
</dbReference>
<dbReference type="Gene3D" id="1.20.5.1500">
    <property type="match status" value="1"/>
</dbReference>